<dbReference type="NCBIfam" id="TIGR00711">
    <property type="entry name" value="efflux_EmrB"/>
    <property type="match status" value="1"/>
</dbReference>
<keyword evidence="5 8" id="KW-0812">Transmembrane</keyword>
<dbReference type="RefSeq" id="WP_103263345.1">
    <property type="nucleotide sequence ID" value="NZ_PPEL01000131.1"/>
</dbReference>
<dbReference type="PRINTS" id="PR01036">
    <property type="entry name" value="TCRTETB"/>
</dbReference>
<keyword evidence="4" id="KW-1003">Cell membrane</keyword>
<evidence type="ECO:0000256" key="3">
    <source>
        <dbReference type="ARBA" id="ARBA00022448"/>
    </source>
</evidence>
<evidence type="ECO:0000256" key="6">
    <source>
        <dbReference type="ARBA" id="ARBA00022989"/>
    </source>
</evidence>
<evidence type="ECO:0000313" key="10">
    <source>
        <dbReference type="EMBL" id="PNV64252.1"/>
    </source>
</evidence>
<feature type="transmembrane region" description="Helical" evidence="8">
    <location>
        <begin position="194"/>
        <end position="217"/>
    </location>
</feature>
<evidence type="ECO:0000256" key="8">
    <source>
        <dbReference type="SAM" id="Phobius"/>
    </source>
</evidence>
<dbReference type="PANTHER" id="PTHR42718:SF9">
    <property type="entry name" value="MAJOR FACILITATOR SUPERFAMILY MULTIDRUG TRANSPORTER MFSC"/>
    <property type="match status" value="1"/>
</dbReference>
<keyword evidence="7 8" id="KW-0472">Membrane</keyword>
<dbReference type="Pfam" id="PF07690">
    <property type="entry name" value="MFS_1"/>
    <property type="match status" value="1"/>
</dbReference>
<dbReference type="InterPro" id="IPR020846">
    <property type="entry name" value="MFS_dom"/>
</dbReference>
<feature type="transmembrane region" description="Helical" evidence="8">
    <location>
        <begin position="138"/>
        <end position="156"/>
    </location>
</feature>
<organism evidence="10 11">
    <name type="scientific">Rubneribacter badeniensis</name>
    <dbReference type="NCBI Taxonomy" id="2070688"/>
    <lineage>
        <taxon>Bacteria</taxon>
        <taxon>Bacillati</taxon>
        <taxon>Actinomycetota</taxon>
        <taxon>Coriobacteriia</taxon>
        <taxon>Eggerthellales</taxon>
        <taxon>Eggerthellaceae</taxon>
        <taxon>Rubneribacter</taxon>
    </lineage>
</organism>
<evidence type="ECO:0000256" key="5">
    <source>
        <dbReference type="ARBA" id="ARBA00022692"/>
    </source>
</evidence>
<feature type="transmembrane region" description="Helical" evidence="8">
    <location>
        <begin position="223"/>
        <end position="241"/>
    </location>
</feature>
<dbReference type="GO" id="GO:0022857">
    <property type="term" value="F:transmembrane transporter activity"/>
    <property type="evidence" value="ECO:0007669"/>
    <property type="project" value="InterPro"/>
</dbReference>
<name>A0A2K2U1U8_9ACTN</name>
<feature type="transmembrane region" description="Helical" evidence="8">
    <location>
        <begin position="293"/>
        <end position="316"/>
    </location>
</feature>
<dbReference type="GO" id="GO:0005886">
    <property type="term" value="C:plasma membrane"/>
    <property type="evidence" value="ECO:0007669"/>
    <property type="project" value="UniProtKB-SubCell"/>
</dbReference>
<evidence type="ECO:0000256" key="7">
    <source>
        <dbReference type="ARBA" id="ARBA00023136"/>
    </source>
</evidence>
<protein>
    <submittedName>
        <fullName evidence="10">Multidrug transporter</fullName>
    </submittedName>
</protein>
<evidence type="ECO:0000256" key="4">
    <source>
        <dbReference type="ARBA" id="ARBA00022475"/>
    </source>
</evidence>
<feature type="transmembrane region" description="Helical" evidence="8">
    <location>
        <begin position="162"/>
        <end position="182"/>
    </location>
</feature>
<feature type="transmembrane region" description="Helical" evidence="8">
    <location>
        <begin position="7"/>
        <end position="28"/>
    </location>
</feature>
<dbReference type="SUPFAM" id="SSF103473">
    <property type="entry name" value="MFS general substrate transporter"/>
    <property type="match status" value="1"/>
</dbReference>
<comment type="subcellular location">
    <subcellularLocation>
        <location evidence="1">Cell membrane</location>
        <topology evidence="1">Multi-pass membrane protein</topology>
    </subcellularLocation>
</comment>
<sequence length="482" mass="49664">MPIERGHIQMLVILMSGTFLAALNQTLLSPALPSIMLDLSVSAATAQWLVSGYALVEAVTIPLSAYLLGRLTTRQLFIGGMCLFSAGSLLATLAPSFWAVLLGRILQAACTGAAMPMVTTVTLLVFPAEKRGMAMGTAGLVIGVAPAAGPPLAGLLVDQLSWRAMFAIVFALSLLVVLVSFCKLENFRRFKRTSFDIASVVLSTVGLSFLLYGFSTLSTADGAPFAVALMAVGSAAVALYAKRQLSLAEPMLEVRTLKTRRYASSIAVIMLVQSAYLGVGVVLPLFVQNAQGLSAMASGAAMLPGALLGAVMGLVGGRLFDRFGVRRTSLPGLALMALGATALSLLGPEAGFAATCLSYTLLSLAMQATLTPLNTWGINALDNGVVQHAQGITNTLIQVASAFGTALLVSISDAAANAAVGIPSEAQAYAGCHAAFVAAAAILCAALLAALLLTRIHDAEPHKAKRASANADEGTPSETPAR</sequence>
<accession>A0A2K2U1U8</accession>
<dbReference type="PROSITE" id="PS50850">
    <property type="entry name" value="MFS"/>
    <property type="match status" value="1"/>
</dbReference>
<comment type="caution">
    <text evidence="10">The sequence shown here is derived from an EMBL/GenBank/DDBJ whole genome shotgun (WGS) entry which is preliminary data.</text>
</comment>
<dbReference type="InterPro" id="IPR004638">
    <property type="entry name" value="EmrB-like"/>
</dbReference>
<proteinExistence type="inferred from homology"/>
<keyword evidence="11" id="KW-1185">Reference proteome</keyword>
<reference evidence="10 11" key="1">
    <citation type="journal article" date="2018" name="Int. J. Syst. Evol. Microbiol.">
        <title>Rubneribacter badeniensis gen. nov., sp. nov. and Enteroscipio rubneri gen. nov., sp. nov., new members of the Eggerthellaceae isolated from human faeces.</title>
        <authorList>
            <person name="Danylec N."/>
            <person name="Gobl A."/>
            <person name="Stoll D.A."/>
            <person name="Hetzer B."/>
            <person name="Kulling S.E."/>
            <person name="Huch M."/>
        </authorList>
    </citation>
    <scope>NUCLEOTIDE SEQUENCE [LARGE SCALE GENOMIC DNA]</scope>
    <source>
        <strain evidence="10 11">ResAG-85</strain>
    </source>
</reference>
<feature type="transmembrane region" description="Helical" evidence="8">
    <location>
        <begin position="105"/>
        <end position="126"/>
    </location>
</feature>
<dbReference type="PANTHER" id="PTHR42718">
    <property type="entry name" value="MAJOR FACILITATOR SUPERFAMILY MULTIDRUG TRANSPORTER MFSC"/>
    <property type="match status" value="1"/>
</dbReference>
<dbReference type="Proteomes" id="UP000236488">
    <property type="component" value="Unassembled WGS sequence"/>
</dbReference>
<feature type="transmembrane region" description="Helical" evidence="8">
    <location>
        <begin position="328"/>
        <end position="346"/>
    </location>
</feature>
<feature type="domain" description="Major facilitator superfamily (MFS) profile" evidence="9">
    <location>
        <begin position="10"/>
        <end position="458"/>
    </location>
</feature>
<evidence type="ECO:0000256" key="2">
    <source>
        <dbReference type="ARBA" id="ARBA00008537"/>
    </source>
</evidence>
<keyword evidence="3" id="KW-0813">Transport</keyword>
<dbReference type="AlphaFoldDB" id="A0A2K2U1U8"/>
<dbReference type="InterPro" id="IPR036259">
    <property type="entry name" value="MFS_trans_sf"/>
</dbReference>
<dbReference type="EMBL" id="PPEL01000131">
    <property type="protein sequence ID" value="PNV64252.1"/>
    <property type="molecule type" value="Genomic_DNA"/>
</dbReference>
<feature type="transmembrane region" description="Helical" evidence="8">
    <location>
        <begin position="262"/>
        <end position="287"/>
    </location>
</feature>
<feature type="transmembrane region" description="Helical" evidence="8">
    <location>
        <begin position="76"/>
        <end position="99"/>
    </location>
</feature>
<feature type="transmembrane region" description="Helical" evidence="8">
    <location>
        <begin position="48"/>
        <end position="69"/>
    </location>
</feature>
<evidence type="ECO:0000256" key="1">
    <source>
        <dbReference type="ARBA" id="ARBA00004651"/>
    </source>
</evidence>
<gene>
    <name evidence="10" type="ORF">C2L80_12965</name>
</gene>
<dbReference type="InterPro" id="IPR011701">
    <property type="entry name" value="MFS"/>
</dbReference>
<keyword evidence="6 8" id="KW-1133">Transmembrane helix</keyword>
<feature type="transmembrane region" description="Helical" evidence="8">
    <location>
        <begin position="428"/>
        <end position="453"/>
    </location>
</feature>
<evidence type="ECO:0000259" key="9">
    <source>
        <dbReference type="PROSITE" id="PS50850"/>
    </source>
</evidence>
<evidence type="ECO:0000313" key="11">
    <source>
        <dbReference type="Proteomes" id="UP000236488"/>
    </source>
</evidence>
<dbReference type="Gene3D" id="1.20.1250.20">
    <property type="entry name" value="MFS general substrate transporter like domains"/>
    <property type="match status" value="1"/>
</dbReference>
<comment type="similarity">
    <text evidence="2">Belongs to the major facilitator superfamily. EmrB family.</text>
</comment>
<dbReference type="Gene3D" id="1.20.1720.10">
    <property type="entry name" value="Multidrug resistance protein D"/>
    <property type="match status" value="1"/>
</dbReference>